<evidence type="ECO:0000256" key="1">
    <source>
        <dbReference type="SAM" id="SignalP"/>
    </source>
</evidence>
<gene>
    <name evidence="2" type="ORF">G0D47_19130</name>
</gene>
<feature type="chain" id="PRO_5027571967" evidence="1">
    <location>
        <begin position="23"/>
        <end position="197"/>
    </location>
</feature>
<comment type="caution">
    <text evidence="2">The sequence shown here is derived from an EMBL/GenBank/DDBJ whole genome shotgun (WGS) entry which is preliminary data.</text>
</comment>
<dbReference type="EMBL" id="DAAMII010000026">
    <property type="protein sequence ID" value="HAC6766717.1"/>
    <property type="molecule type" value="Genomic_DNA"/>
</dbReference>
<organism evidence="2">
    <name type="scientific">Salmonella diarizonae</name>
    <dbReference type="NCBI Taxonomy" id="59204"/>
    <lineage>
        <taxon>Bacteria</taxon>
        <taxon>Pseudomonadati</taxon>
        <taxon>Pseudomonadota</taxon>
        <taxon>Gammaproteobacteria</taxon>
        <taxon>Enterobacterales</taxon>
        <taxon>Enterobacteriaceae</taxon>
        <taxon>Salmonella</taxon>
    </lineage>
</organism>
<accession>A0A702D9Y4</accession>
<reference evidence="2" key="2">
    <citation type="submission" date="2018-07" db="EMBL/GenBank/DDBJ databases">
        <authorList>
            <consortium name="NCBI Pathogen Detection Project"/>
        </authorList>
    </citation>
    <scope>NUCLEOTIDE SEQUENCE</scope>
    <source>
        <strain evidence="2">11-1391</strain>
    </source>
</reference>
<keyword evidence="1" id="KW-0732">Signal</keyword>
<sequence>MSLKTNLSLAAICLMASGVAAAATSVGNGTLTINGTINASTCTVVPSKTSLTVPNLVPGNINAASHGAELYKDTFSFDFKDCGAVGDTMVMKLTRDVNPSAGAGGPGALKKAGFTYGNSGNTDTAPLYYQMAPSATTNFFMLDGTGNNIDISTVQDKGAFSIPVDLIVSKSNNGADSEAGKYVGNFTAAPTWSVEYP</sequence>
<proteinExistence type="predicted"/>
<evidence type="ECO:0000313" key="2">
    <source>
        <dbReference type="EMBL" id="HAC6766717.1"/>
    </source>
</evidence>
<dbReference type="AlphaFoldDB" id="A0A702D9Y4"/>
<dbReference type="InterPro" id="IPR036937">
    <property type="entry name" value="Adhesion_dom_fimbrial_sf"/>
</dbReference>
<reference evidence="2" key="1">
    <citation type="journal article" date="2018" name="Genome Biol.">
        <title>SKESA: strategic k-mer extension for scrupulous assemblies.</title>
        <authorList>
            <person name="Souvorov A."/>
            <person name="Agarwala R."/>
            <person name="Lipman D.J."/>
        </authorList>
    </citation>
    <scope>NUCLEOTIDE SEQUENCE</scope>
    <source>
        <strain evidence="2">11-1391</strain>
    </source>
</reference>
<dbReference type="Gene3D" id="2.60.40.1090">
    <property type="entry name" value="Fimbrial-type adhesion domain"/>
    <property type="match status" value="1"/>
</dbReference>
<dbReference type="GO" id="GO:0007155">
    <property type="term" value="P:cell adhesion"/>
    <property type="evidence" value="ECO:0007669"/>
    <property type="project" value="InterPro"/>
</dbReference>
<feature type="signal peptide" evidence="1">
    <location>
        <begin position="1"/>
        <end position="22"/>
    </location>
</feature>
<name>A0A702D9Y4_SALDZ</name>
<protein>
    <submittedName>
        <fullName evidence="2">Type 1 fimbrial protein</fullName>
    </submittedName>
</protein>
<dbReference type="GO" id="GO:0009289">
    <property type="term" value="C:pilus"/>
    <property type="evidence" value="ECO:0007669"/>
    <property type="project" value="InterPro"/>
</dbReference>